<protein>
    <submittedName>
        <fullName evidence="2">Uncharacterized protein</fullName>
    </submittedName>
</protein>
<organism evidence="2">
    <name type="scientific">marine sediment metagenome</name>
    <dbReference type="NCBI Taxonomy" id="412755"/>
    <lineage>
        <taxon>unclassified sequences</taxon>
        <taxon>metagenomes</taxon>
        <taxon>ecological metagenomes</taxon>
    </lineage>
</organism>
<proteinExistence type="predicted"/>
<feature type="region of interest" description="Disordered" evidence="1">
    <location>
        <begin position="229"/>
        <end position="261"/>
    </location>
</feature>
<evidence type="ECO:0000256" key="1">
    <source>
        <dbReference type="SAM" id="MobiDB-lite"/>
    </source>
</evidence>
<sequence length="261" mass="28865">MSVIISDILNVTDDTVRNQKTSLSLNNITGILAQVEDYIIRDNKGEVSAFSTQGFLFRNFWRDQTIKRTGVDSAPIFTGVIYQTGWRRDDFGYQAKLQGRNSMGVFLNFKVDEAGIFEQDGVTGLSSFTVNGAHAVGVTSVALTYTGSNPSDVEVPIPSLVAFTDSLIPRYQVIDQTSAGVPLRTTSVELDRGLEVALTNGQDVTVSFVPVCVLMVPRPMKHTFWRDAMSTTSPTQDTRHPEKPSSTDRTERHPPLSRRMN</sequence>
<name>A0A0F9HNY6_9ZZZZ</name>
<dbReference type="EMBL" id="LAZR01021990">
    <property type="protein sequence ID" value="KKL83385.1"/>
    <property type="molecule type" value="Genomic_DNA"/>
</dbReference>
<gene>
    <name evidence="2" type="ORF">LCGC14_1975250</name>
</gene>
<feature type="compositionally biased region" description="Basic and acidic residues" evidence="1">
    <location>
        <begin position="237"/>
        <end position="254"/>
    </location>
</feature>
<reference evidence="2" key="1">
    <citation type="journal article" date="2015" name="Nature">
        <title>Complex archaea that bridge the gap between prokaryotes and eukaryotes.</title>
        <authorList>
            <person name="Spang A."/>
            <person name="Saw J.H."/>
            <person name="Jorgensen S.L."/>
            <person name="Zaremba-Niedzwiedzka K."/>
            <person name="Martijn J."/>
            <person name="Lind A.E."/>
            <person name="van Eijk R."/>
            <person name="Schleper C."/>
            <person name="Guy L."/>
            <person name="Ettema T.J."/>
        </authorList>
    </citation>
    <scope>NUCLEOTIDE SEQUENCE</scope>
</reference>
<dbReference type="AlphaFoldDB" id="A0A0F9HNY6"/>
<comment type="caution">
    <text evidence="2">The sequence shown here is derived from an EMBL/GenBank/DDBJ whole genome shotgun (WGS) entry which is preliminary data.</text>
</comment>
<evidence type="ECO:0000313" key="2">
    <source>
        <dbReference type="EMBL" id="KKL83385.1"/>
    </source>
</evidence>
<accession>A0A0F9HNY6</accession>